<comment type="caution">
    <text evidence="2">The sequence shown here is derived from an EMBL/GenBank/DDBJ whole genome shotgun (WGS) entry which is preliminary data.</text>
</comment>
<feature type="compositionally biased region" description="Acidic residues" evidence="1">
    <location>
        <begin position="18"/>
        <end position="34"/>
    </location>
</feature>
<dbReference type="AlphaFoldDB" id="A0A4Z2ES77"/>
<evidence type="ECO:0000256" key="1">
    <source>
        <dbReference type="SAM" id="MobiDB-lite"/>
    </source>
</evidence>
<dbReference type="Proteomes" id="UP000314294">
    <property type="component" value="Unassembled WGS sequence"/>
</dbReference>
<keyword evidence="3" id="KW-1185">Reference proteome</keyword>
<reference evidence="2 3" key="1">
    <citation type="submission" date="2019-03" db="EMBL/GenBank/DDBJ databases">
        <title>First draft genome of Liparis tanakae, snailfish: a comprehensive survey of snailfish specific genes.</title>
        <authorList>
            <person name="Kim W."/>
            <person name="Song I."/>
            <person name="Jeong J.-H."/>
            <person name="Kim D."/>
            <person name="Kim S."/>
            <person name="Ryu S."/>
            <person name="Song J.Y."/>
            <person name="Lee S.K."/>
        </authorList>
    </citation>
    <scope>NUCLEOTIDE SEQUENCE [LARGE SCALE GENOMIC DNA]</scope>
    <source>
        <tissue evidence="2">Muscle</tissue>
    </source>
</reference>
<name>A0A4Z2ES77_9TELE</name>
<protein>
    <submittedName>
        <fullName evidence="2">Uncharacterized protein</fullName>
    </submittedName>
</protein>
<evidence type="ECO:0000313" key="3">
    <source>
        <dbReference type="Proteomes" id="UP000314294"/>
    </source>
</evidence>
<feature type="region of interest" description="Disordered" evidence="1">
    <location>
        <begin position="1"/>
        <end position="118"/>
    </location>
</feature>
<proteinExistence type="predicted"/>
<evidence type="ECO:0000313" key="2">
    <source>
        <dbReference type="EMBL" id="TNN31214.1"/>
    </source>
</evidence>
<sequence length="118" mass="12886">MFGNIAQQDGHLSAGEQREDEEDEDDDDDEEDESQPSSLKPWKGSSCRGVAAGSVLVSGTHDVIKQEMPPGRFPAARRSHGEPGSLALRRSHDIDRSVWSRRRPQGSGVSWGGTCEEP</sequence>
<gene>
    <name evidence="2" type="ORF">EYF80_058632</name>
</gene>
<dbReference type="EMBL" id="SRLO01003683">
    <property type="protein sequence ID" value="TNN31214.1"/>
    <property type="molecule type" value="Genomic_DNA"/>
</dbReference>
<organism evidence="2 3">
    <name type="scientific">Liparis tanakae</name>
    <name type="common">Tanaka's snailfish</name>
    <dbReference type="NCBI Taxonomy" id="230148"/>
    <lineage>
        <taxon>Eukaryota</taxon>
        <taxon>Metazoa</taxon>
        <taxon>Chordata</taxon>
        <taxon>Craniata</taxon>
        <taxon>Vertebrata</taxon>
        <taxon>Euteleostomi</taxon>
        <taxon>Actinopterygii</taxon>
        <taxon>Neopterygii</taxon>
        <taxon>Teleostei</taxon>
        <taxon>Neoteleostei</taxon>
        <taxon>Acanthomorphata</taxon>
        <taxon>Eupercaria</taxon>
        <taxon>Perciformes</taxon>
        <taxon>Cottioidei</taxon>
        <taxon>Cottales</taxon>
        <taxon>Liparidae</taxon>
        <taxon>Liparis</taxon>
    </lineage>
</organism>
<accession>A0A4Z2ES77</accession>